<dbReference type="Proteomes" id="UP000283530">
    <property type="component" value="Unassembled WGS sequence"/>
</dbReference>
<name>A0A3S3PCJ3_9MAGN</name>
<dbReference type="AlphaFoldDB" id="A0A3S3PCJ3"/>
<organism evidence="1 2">
    <name type="scientific">Cinnamomum micranthum f. kanehirae</name>
    <dbReference type="NCBI Taxonomy" id="337451"/>
    <lineage>
        <taxon>Eukaryota</taxon>
        <taxon>Viridiplantae</taxon>
        <taxon>Streptophyta</taxon>
        <taxon>Embryophyta</taxon>
        <taxon>Tracheophyta</taxon>
        <taxon>Spermatophyta</taxon>
        <taxon>Magnoliopsida</taxon>
        <taxon>Magnoliidae</taxon>
        <taxon>Laurales</taxon>
        <taxon>Lauraceae</taxon>
        <taxon>Cinnamomum</taxon>
    </lineage>
</organism>
<comment type="caution">
    <text evidence="1">The sequence shown here is derived from an EMBL/GenBank/DDBJ whole genome shotgun (WGS) entry which is preliminary data.</text>
</comment>
<dbReference type="EMBL" id="QPKB01000006">
    <property type="protein sequence ID" value="RWR87768.1"/>
    <property type="molecule type" value="Genomic_DNA"/>
</dbReference>
<proteinExistence type="predicted"/>
<protein>
    <submittedName>
        <fullName evidence="1">Uncharacterized protein</fullName>
    </submittedName>
</protein>
<accession>A0A3S3PCJ3</accession>
<evidence type="ECO:0000313" key="1">
    <source>
        <dbReference type="EMBL" id="RWR87768.1"/>
    </source>
</evidence>
<sequence length="67" mass="8156">MSLNYFLIRECILMCGLWKRRVPSISSNCRCNLSWLLTCMWCKYALNEQHKTTKVEKKERWIAPLWM</sequence>
<keyword evidence="2" id="KW-1185">Reference proteome</keyword>
<evidence type="ECO:0000313" key="2">
    <source>
        <dbReference type="Proteomes" id="UP000283530"/>
    </source>
</evidence>
<gene>
    <name evidence="1" type="ORF">CKAN_01672500</name>
</gene>
<reference evidence="1 2" key="1">
    <citation type="journal article" date="2019" name="Nat. Plants">
        <title>Stout camphor tree genome fills gaps in understanding of flowering plant genome evolution.</title>
        <authorList>
            <person name="Chaw S.M."/>
            <person name="Liu Y.C."/>
            <person name="Wu Y.W."/>
            <person name="Wang H.Y."/>
            <person name="Lin C.I."/>
            <person name="Wu C.S."/>
            <person name="Ke H.M."/>
            <person name="Chang L.Y."/>
            <person name="Hsu C.Y."/>
            <person name="Yang H.T."/>
            <person name="Sudianto E."/>
            <person name="Hsu M.H."/>
            <person name="Wu K.P."/>
            <person name="Wang L.N."/>
            <person name="Leebens-Mack J.H."/>
            <person name="Tsai I.J."/>
        </authorList>
    </citation>
    <scope>NUCLEOTIDE SEQUENCE [LARGE SCALE GENOMIC DNA]</scope>
    <source>
        <strain evidence="2">cv. Chaw 1501</strain>
        <tissue evidence="1">Young leaves</tissue>
    </source>
</reference>